<dbReference type="PROSITE" id="PS00909">
    <property type="entry name" value="MR_MLE_2"/>
    <property type="match status" value="1"/>
</dbReference>
<dbReference type="AlphaFoldDB" id="A0A1I5ISN0"/>
<name>A0A1I5ISN0_9PSEU</name>
<keyword evidence="3 6" id="KW-0413">Isomerase</keyword>
<keyword evidence="8" id="KW-1185">Reference proteome</keyword>
<dbReference type="InterPro" id="IPR013341">
    <property type="entry name" value="Mandelate_racemase_N_dom"/>
</dbReference>
<dbReference type="RefSeq" id="WP_067576317.1">
    <property type="nucleotide sequence ID" value="NZ_FOWC01000002.1"/>
</dbReference>
<keyword evidence="2" id="KW-0479">Metal-binding</keyword>
<dbReference type="EMBL" id="JAAGNC010000068">
    <property type="protein sequence ID" value="NEC56365.1"/>
    <property type="molecule type" value="Genomic_DNA"/>
</dbReference>
<dbReference type="SUPFAM" id="SSF51604">
    <property type="entry name" value="Enolase C-terminal domain-like"/>
    <property type="match status" value="1"/>
</dbReference>
<dbReference type="GO" id="GO:0016854">
    <property type="term" value="F:racemase and epimerase activity"/>
    <property type="evidence" value="ECO:0007669"/>
    <property type="project" value="UniProtKB-ARBA"/>
</dbReference>
<dbReference type="PANTHER" id="PTHR48073">
    <property type="entry name" value="O-SUCCINYLBENZOATE SYNTHASE-RELATED"/>
    <property type="match status" value="1"/>
</dbReference>
<dbReference type="InterPro" id="IPR013342">
    <property type="entry name" value="Mandelate_racemase_C"/>
</dbReference>
<evidence type="ECO:0000256" key="3">
    <source>
        <dbReference type="ARBA" id="ARBA00023235"/>
    </source>
</evidence>
<gene>
    <name evidence="5" type="ORF">G3I59_12395</name>
    <name evidence="6" type="ORF">SAMN05421854_102662</name>
</gene>
<protein>
    <submittedName>
        <fullName evidence="5">Mandelate racemase</fullName>
    </submittedName>
    <submittedName>
        <fullName evidence="6">Muconate cycloisomerase</fullName>
    </submittedName>
</protein>
<dbReference type="SUPFAM" id="SSF54826">
    <property type="entry name" value="Enolase N-terminal domain-like"/>
    <property type="match status" value="1"/>
</dbReference>
<dbReference type="OrthoDB" id="5241672at2"/>
<dbReference type="Pfam" id="PF13378">
    <property type="entry name" value="MR_MLE_C"/>
    <property type="match status" value="1"/>
</dbReference>
<comment type="similarity">
    <text evidence="1">Belongs to the mandelate racemase/muconate lactonizing enzyme family.</text>
</comment>
<dbReference type="EMBL" id="FOWC01000002">
    <property type="protein sequence ID" value="SFO63524.1"/>
    <property type="molecule type" value="Genomic_DNA"/>
</dbReference>
<dbReference type="PANTHER" id="PTHR48073:SF2">
    <property type="entry name" value="O-SUCCINYLBENZOATE SYNTHASE"/>
    <property type="match status" value="1"/>
</dbReference>
<accession>A0A1I5ISN0</accession>
<dbReference type="SFLD" id="SFLDG00180">
    <property type="entry name" value="muconate_cycloisomerase"/>
    <property type="match status" value="1"/>
</dbReference>
<dbReference type="Pfam" id="PF02746">
    <property type="entry name" value="MR_MLE_N"/>
    <property type="match status" value="1"/>
</dbReference>
<dbReference type="InterPro" id="IPR029065">
    <property type="entry name" value="Enolase_C-like"/>
</dbReference>
<feature type="domain" description="Mandelate racemase/muconate lactonizing enzyme C-terminal" evidence="4">
    <location>
        <begin position="144"/>
        <end position="240"/>
    </location>
</feature>
<dbReference type="InterPro" id="IPR018110">
    <property type="entry name" value="Mandel_Rmase/mucon_lact_enz_CS"/>
</dbReference>
<dbReference type="Gene3D" id="3.30.390.10">
    <property type="entry name" value="Enolase-like, N-terminal domain"/>
    <property type="match status" value="1"/>
</dbReference>
<dbReference type="GO" id="GO:0009063">
    <property type="term" value="P:amino acid catabolic process"/>
    <property type="evidence" value="ECO:0007669"/>
    <property type="project" value="InterPro"/>
</dbReference>
<evidence type="ECO:0000313" key="7">
    <source>
        <dbReference type="Proteomes" id="UP000199137"/>
    </source>
</evidence>
<organism evidence="6 7">
    <name type="scientific">Amycolatopsis rubida</name>
    <dbReference type="NCBI Taxonomy" id="112413"/>
    <lineage>
        <taxon>Bacteria</taxon>
        <taxon>Bacillati</taxon>
        <taxon>Actinomycetota</taxon>
        <taxon>Actinomycetes</taxon>
        <taxon>Pseudonocardiales</taxon>
        <taxon>Pseudonocardiaceae</taxon>
        <taxon>Amycolatopsis</taxon>
    </lineage>
</organism>
<dbReference type="SFLD" id="SFLDS00001">
    <property type="entry name" value="Enolase"/>
    <property type="match status" value="1"/>
</dbReference>
<dbReference type="GO" id="GO:0046872">
    <property type="term" value="F:metal ion binding"/>
    <property type="evidence" value="ECO:0007669"/>
    <property type="project" value="UniProtKB-KW"/>
</dbReference>
<evidence type="ECO:0000256" key="1">
    <source>
        <dbReference type="ARBA" id="ARBA00008031"/>
    </source>
</evidence>
<dbReference type="SMART" id="SM00922">
    <property type="entry name" value="MR_MLE"/>
    <property type="match status" value="1"/>
</dbReference>
<dbReference type="InterPro" id="IPR036849">
    <property type="entry name" value="Enolase-like_C_sf"/>
</dbReference>
<dbReference type="STRING" id="112413.SAMN05421854_102662"/>
<dbReference type="Gene3D" id="3.20.20.120">
    <property type="entry name" value="Enolase-like C-terminal domain"/>
    <property type="match status" value="1"/>
</dbReference>
<dbReference type="InterPro" id="IPR029017">
    <property type="entry name" value="Enolase-like_N"/>
</dbReference>
<reference evidence="6" key="2">
    <citation type="submission" date="2016-10" db="EMBL/GenBank/DDBJ databases">
        <authorList>
            <person name="de Groot N.N."/>
        </authorList>
    </citation>
    <scope>NUCLEOTIDE SEQUENCE [LARGE SCALE GENOMIC DNA]</scope>
    <source>
        <strain evidence="6">DSM 44637</strain>
    </source>
</reference>
<evidence type="ECO:0000259" key="4">
    <source>
        <dbReference type="SMART" id="SM00922"/>
    </source>
</evidence>
<evidence type="ECO:0000313" key="8">
    <source>
        <dbReference type="Proteomes" id="UP000470404"/>
    </source>
</evidence>
<reference evidence="5 8" key="3">
    <citation type="submission" date="2020-01" db="EMBL/GenBank/DDBJ databases">
        <title>Insect and environment-associated Actinomycetes.</title>
        <authorList>
            <person name="Currrie C."/>
            <person name="Chevrette M."/>
            <person name="Carlson C."/>
            <person name="Stubbendieck R."/>
            <person name="Wendt-Pienkowski E."/>
        </authorList>
    </citation>
    <scope>NUCLEOTIDE SEQUENCE [LARGE SCALE GENOMIC DNA]</scope>
    <source>
        <strain evidence="5 8">SID8386</strain>
    </source>
</reference>
<evidence type="ECO:0000256" key="2">
    <source>
        <dbReference type="ARBA" id="ARBA00022723"/>
    </source>
</evidence>
<sequence length="370" mass="38494">MSTVEDLEVTAISPVVRPELIVAGARGTHDHSDFLLVRVSTSDGTTGLGEVSATLQWSGEDAGTAEYLIKKALAPAILGRPLVPVADLERRMDEATAGAPFTKAGISTALWDAYARTLGVPLAVALGGPLRTEVPVKCSLSGSGQRLRHVCQSAFEAGFRSYKLKIGFDPEDDARRLAEARKLVGEDTFLGLDANGGYRPAAAARAIELMRDQNPAFLEQPVAPGDLAGMRELRGRGLSIVADESVFGTDDLVSVIRAEAADAVSLYVGKAAGPGRVVAMAQLASAFGLDVVLGSNGELGIGAAAQLHAACAAPGLSGRIPSDIIGAHYYERDILKTPLNSDGRTVRLGDAPGLGVEVADEIAAGFRSVR</sequence>
<evidence type="ECO:0000313" key="5">
    <source>
        <dbReference type="EMBL" id="NEC56365.1"/>
    </source>
</evidence>
<dbReference type="Proteomes" id="UP000199137">
    <property type="component" value="Unassembled WGS sequence"/>
</dbReference>
<dbReference type="Proteomes" id="UP000470404">
    <property type="component" value="Unassembled WGS sequence"/>
</dbReference>
<proteinExistence type="inferred from homology"/>
<evidence type="ECO:0000313" key="6">
    <source>
        <dbReference type="EMBL" id="SFO63524.1"/>
    </source>
</evidence>
<reference evidence="7" key="1">
    <citation type="submission" date="2016-10" db="EMBL/GenBank/DDBJ databases">
        <authorList>
            <person name="Varghese N."/>
            <person name="Submissions S."/>
        </authorList>
    </citation>
    <scope>NUCLEOTIDE SEQUENCE [LARGE SCALE GENOMIC DNA]</scope>
    <source>
        <strain evidence="7">DSM 44637</strain>
    </source>
</reference>